<evidence type="ECO:0000313" key="1">
    <source>
        <dbReference type="EMBL" id="MFL9842843.1"/>
    </source>
</evidence>
<protein>
    <recommendedName>
        <fullName evidence="3">Bacteriocin-protection, YdeI or OmpD-Associated</fullName>
    </recommendedName>
</protein>
<proteinExistence type="predicted"/>
<organism evidence="1 2">
    <name type="scientific">Flavobacterium rhizosphaerae</name>
    <dbReference type="NCBI Taxonomy" id="3163298"/>
    <lineage>
        <taxon>Bacteria</taxon>
        <taxon>Pseudomonadati</taxon>
        <taxon>Bacteroidota</taxon>
        <taxon>Flavobacteriia</taxon>
        <taxon>Flavobacteriales</taxon>
        <taxon>Flavobacteriaceae</taxon>
        <taxon>Flavobacterium</taxon>
    </lineage>
</organism>
<name>A0ABW8YRU0_9FLAO</name>
<evidence type="ECO:0008006" key="3">
    <source>
        <dbReference type="Google" id="ProtNLM"/>
    </source>
</evidence>
<sequence>MDLFFFETLSNSTYILMDGMLRRITENTFYNLFDKLMNPSGYIHFNLEESPYPIGWPLPDNAKLVKEKSIVFLEDVYPWDTYKIILRPVIRPVKEVNINWDFVKFVPANPVYGVPLSINNNHNIKTAQELAGLQELYKHFVDKEHLNPFFYYLLPNYPGEDKSEYESILKLQIEEVERKMVQLMLNDAGAYMSEITH</sequence>
<comment type="caution">
    <text evidence="1">The sequence shown here is derived from an EMBL/GenBank/DDBJ whole genome shotgun (WGS) entry which is preliminary data.</text>
</comment>
<dbReference type="RefSeq" id="WP_408083070.1">
    <property type="nucleotide sequence ID" value="NZ_JBELPZ010000001.1"/>
</dbReference>
<dbReference type="Proteomes" id="UP001629156">
    <property type="component" value="Unassembled WGS sequence"/>
</dbReference>
<evidence type="ECO:0000313" key="2">
    <source>
        <dbReference type="Proteomes" id="UP001629156"/>
    </source>
</evidence>
<dbReference type="EMBL" id="JBELPZ010000001">
    <property type="protein sequence ID" value="MFL9842843.1"/>
    <property type="molecule type" value="Genomic_DNA"/>
</dbReference>
<keyword evidence="2" id="KW-1185">Reference proteome</keyword>
<reference evidence="1 2" key="1">
    <citation type="submission" date="2024-06" db="EMBL/GenBank/DDBJ databases">
        <authorList>
            <person name="Kaempfer P."/>
            <person name="Viver T."/>
        </authorList>
    </citation>
    <scope>NUCLEOTIDE SEQUENCE [LARGE SCALE GENOMIC DNA]</scope>
    <source>
        <strain evidence="1 2">ST-119</strain>
    </source>
</reference>
<accession>A0ABW8YRU0</accession>
<gene>
    <name evidence="1" type="ORF">ABS766_00295</name>
</gene>